<evidence type="ECO:0000256" key="2">
    <source>
        <dbReference type="ARBA" id="ARBA00007525"/>
    </source>
</evidence>
<keyword evidence="5" id="KW-0206">Cytoskeleton</keyword>
<comment type="caution">
    <text evidence="7">The sequence shown here is derived from an EMBL/GenBank/DDBJ whole genome shotgun (WGS) entry which is preliminary data.</text>
</comment>
<feature type="compositionally biased region" description="Polar residues" evidence="6">
    <location>
        <begin position="401"/>
        <end position="411"/>
    </location>
</feature>
<feature type="compositionally biased region" description="Low complexity" evidence="6">
    <location>
        <begin position="412"/>
        <end position="433"/>
    </location>
</feature>
<dbReference type="Pfam" id="PF05672">
    <property type="entry name" value="MAP7"/>
    <property type="match status" value="1"/>
</dbReference>
<feature type="compositionally biased region" description="Basic and acidic residues" evidence="6">
    <location>
        <begin position="526"/>
        <end position="573"/>
    </location>
</feature>
<name>A0A9D3T2A4_MEGAT</name>
<feature type="region of interest" description="Disordered" evidence="6">
    <location>
        <begin position="1"/>
        <end position="212"/>
    </location>
</feature>
<dbReference type="GO" id="GO:0015630">
    <property type="term" value="C:microtubule cytoskeleton"/>
    <property type="evidence" value="ECO:0007669"/>
    <property type="project" value="InterPro"/>
</dbReference>
<evidence type="ECO:0000313" key="7">
    <source>
        <dbReference type="EMBL" id="KAG7457771.1"/>
    </source>
</evidence>
<dbReference type="Proteomes" id="UP001046870">
    <property type="component" value="Chromosome 21"/>
</dbReference>
<protein>
    <submittedName>
        <fullName evidence="7">Uncharacterized protein</fullName>
    </submittedName>
</protein>
<dbReference type="OrthoDB" id="10066352at2759"/>
<accession>A0A9D3T2A4</accession>
<feature type="region of interest" description="Disordered" evidence="6">
    <location>
        <begin position="341"/>
        <end position="705"/>
    </location>
</feature>
<feature type="compositionally biased region" description="Basic and acidic residues" evidence="6">
    <location>
        <begin position="125"/>
        <end position="151"/>
    </location>
</feature>
<dbReference type="InterPro" id="IPR008604">
    <property type="entry name" value="MAP7_fam"/>
</dbReference>
<dbReference type="InterPro" id="IPR051483">
    <property type="entry name" value="MAP7_domain-containing"/>
</dbReference>
<comment type="subcellular location">
    <subcellularLocation>
        <location evidence="1">Cytoplasm</location>
        <location evidence="1">Cytoskeleton</location>
    </subcellularLocation>
</comment>
<feature type="compositionally biased region" description="Basic and acidic residues" evidence="6">
    <location>
        <begin position="163"/>
        <end position="199"/>
    </location>
</feature>
<evidence type="ECO:0000256" key="6">
    <source>
        <dbReference type="SAM" id="MobiDB-lite"/>
    </source>
</evidence>
<evidence type="ECO:0000256" key="1">
    <source>
        <dbReference type="ARBA" id="ARBA00004245"/>
    </source>
</evidence>
<dbReference type="GO" id="GO:0000226">
    <property type="term" value="P:microtubule cytoskeleton organization"/>
    <property type="evidence" value="ECO:0007669"/>
    <property type="project" value="InterPro"/>
</dbReference>
<feature type="compositionally biased region" description="Basic and acidic residues" evidence="6">
    <location>
        <begin position="95"/>
        <end position="108"/>
    </location>
</feature>
<evidence type="ECO:0000256" key="3">
    <source>
        <dbReference type="ARBA" id="ARBA00022490"/>
    </source>
</evidence>
<dbReference type="AlphaFoldDB" id="A0A9D3T2A4"/>
<dbReference type="PANTHER" id="PTHR15073">
    <property type="entry name" value="MICROTUBULE-ASSOCIATED PROTEIN"/>
    <property type="match status" value="1"/>
</dbReference>
<proteinExistence type="inferred from homology"/>
<feature type="compositionally biased region" description="Low complexity" evidence="6">
    <location>
        <begin position="574"/>
        <end position="586"/>
    </location>
</feature>
<gene>
    <name evidence="7" type="ORF">MATL_G00230860</name>
</gene>
<evidence type="ECO:0000313" key="8">
    <source>
        <dbReference type="Proteomes" id="UP001046870"/>
    </source>
</evidence>
<keyword evidence="4" id="KW-0175">Coiled coil</keyword>
<comment type="similarity">
    <text evidence="2">Belongs to the MAP7 family.</text>
</comment>
<feature type="compositionally biased region" description="Basic and acidic residues" evidence="6">
    <location>
        <begin position="30"/>
        <end position="43"/>
    </location>
</feature>
<feature type="compositionally biased region" description="Basic and acidic residues" evidence="6">
    <location>
        <begin position="359"/>
        <end position="392"/>
    </location>
</feature>
<evidence type="ECO:0000256" key="4">
    <source>
        <dbReference type="ARBA" id="ARBA00023054"/>
    </source>
</evidence>
<feature type="compositionally biased region" description="Polar residues" evidence="6">
    <location>
        <begin position="672"/>
        <end position="700"/>
    </location>
</feature>
<feature type="compositionally biased region" description="Low complexity" evidence="6">
    <location>
        <begin position="484"/>
        <end position="495"/>
    </location>
</feature>
<feature type="compositionally biased region" description="Polar residues" evidence="6">
    <location>
        <begin position="459"/>
        <end position="475"/>
    </location>
</feature>
<organism evidence="7 8">
    <name type="scientific">Megalops atlanticus</name>
    <name type="common">Tarpon</name>
    <name type="synonym">Clupea gigantea</name>
    <dbReference type="NCBI Taxonomy" id="7932"/>
    <lineage>
        <taxon>Eukaryota</taxon>
        <taxon>Metazoa</taxon>
        <taxon>Chordata</taxon>
        <taxon>Craniata</taxon>
        <taxon>Vertebrata</taxon>
        <taxon>Euteleostomi</taxon>
        <taxon>Actinopterygii</taxon>
        <taxon>Neopterygii</taxon>
        <taxon>Teleostei</taxon>
        <taxon>Elopiformes</taxon>
        <taxon>Megalopidae</taxon>
        <taxon>Megalops</taxon>
    </lineage>
</organism>
<feature type="compositionally biased region" description="Polar residues" evidence="6">
    <location>
        <begin position="85"/>
        <end position="94"/>
    </location>
</feature>
<feature type="compositionally biased region" description="Pro residues" evidence="6">
    <location>
        <begin position="496"/>
        <end position="509"/>
    </location>
</feature>
<dbReference type="EMBL" id="JAFDVH010000021">
    <property type="protein sequence ID" value="KAG7457771.1"/>
    <property type="molecule type" value="Genomic_DNA"/>
</dbReference>
<keyword evidence="3" id="KW-0963">Cytoplasm</keyword>
<feature type="compositionally biased region" description="Low complexity" evidence="6">
    <location>
        <begin position="45"/>
        <end position="77"/>
    </location>
</feature>
<keyword evidence="8" id="KW-1185">Reference proteome</keyword>
<reference evidence="7" key="1">
    <citation type="submission" date="2021-01" db="EMBL/GenBank/DDBJ databases">
        <authorList>
            <person name="Zahm M."/>
            <person name="Roques C."/>
            <person name="Cabau C."/>
            <person name="Klopp C."/>
            <person name="Donnadieu C."/>
            <person name="Jouanno E."/>
            <person name="Lampietro C."/>
            <person name="Louis A."/>
            <person name="Herpin A."/>
            <person name="Echchiki A."/>
            <person name="Berthelot C."/>
            <person name="Parey E."/>
            <person name="Roest-Crollius H."/>
            <person name="Braasch I."/>
            <person name="Postlethwait J."/>
            <person name="Bobe J."/>
            <person name="Montfort J."/>
            <person name="Bouchez O."/>
            <person name="Begum T."/>
            <person name="Mejri S."/>
            <person name="Adams A."/>
            <person name="Chen W.-J."/>
            <person name="Guiguen Y."/>
        </authorList>
    </citation>
    <scope>NUCLEOTIDE SEQUENCE</scope>
    <source>
        <strain evidence="7">YG-15Mar2019-1</strain>
        <tissue evidence="7">Brain</tissue>
    </source>
</reference>
<feature type="compositionally biased region" description="Basic and acidic residues" evidence="6">
    <location>
        <begin position="587"/>
        <end position="656"/>
    </location>
</feature>
<sequence>MNNMECNDLETNFKENAPPKGKSLPSTLEVRPKEEKEAQHFLKVDSSPTPDSSPTTDSTLKADSSSRPDSSPTTDSTLKAESSFKPDSSPTTDSTLKEDSASKPDSSLKKKGPLAPAGRSGSLQHRKDELKPEERQRLAKERREERARYLEQRSQQQAAKRAQWLEKERRARQQRERQLEERRRKLEEQRLRAERRRPPAGEGEAEAGEEQGALRCRDQEIGQEDVGRDPAAQVVLGWGPEPDVRQRESVLDLDGHVTKARGLSIYQASVQVLSLPLELPLRNLQLSARESRIVERLMTPTLSFLARSRSTTLLSSTKDSHSCLRVTSASPLAACAHNCAGRRRVSASTPDITQRQRRHDAIPVEKKEKEKKDKERENEREKALAKEKELRQRQPLRQRAELSSSGSVNQLTSPITPRSRPSSPSTAVSPTGPKTRPKRAKTPARVQPQNGLQVPAETVSPQQVNHEETTGSMNIPSIVVCPDVTTPPSVITPASPAAPSPPGPAPASVPRPTAGTTDPEQAARSLAEKRRQVREEREREEQERREQEERDRVLREERKAWEVEERRCREEAARQAAEQQQIAVQQQEKEAQEESIRLQRMKEEEAAKAREEAERHRQERNRHFQKEEEERQERKKRLEEIMKRTRKPEGGEKNDAKCPSAPLVDGKDTQRDVGNSQTPTDNKQTPGTTQSNKQAESVQSPDALIESPVMNGVYIANHHNGLSDLEEIVQMTNHNSSSSSLACHRGPLCLEILEEQPYTPAEEQTHPTTPHS</sequence>
<dbReference type="PANTHER" id="PTHR15073:SF2">
    <property type="entry name" value="MAP7 DOMAIN-CONTAINING PROTEIN 1"/>
    <property type="match status" value="1"/>
</dbReference>
<evidence type="ECO:0000256" key="5">
    <source>
        <dbReference type="ARBA" id="ARBA00023212"/>
    </source>
</evidence>
<feature type="compositionally biased region" description="Low complexity" evidence="6">
    <location>
        <begin position="152"/>
        <end position="162"/>
    </location>
</feature>